<proteinExistence type="predicted"/>
<dbReference type="Gene3D" id="3.40.50.720">
    <property type="entry name" value="NAD(P)-binding Rossmann-like Domain"/>
    <property type="match status" value="1"/>
</dbReference>
<keyword evidence="3" id="KW-1185">Reference proteome</keyword>
<dbReference type="SUPFAM" id="SSF51735">
    <property type="entry name" value="NAD(P)-binding Rossmann-fold domains"/>
    <property type="match status" value="1"/>
</dbReference>
<dbReference type="EMBL" id="BOOJ01000030">
    <property type="protein sequence ID" value="GIH93072.1"/>
    <property type="molecule type" value="Genomic_DNA"/>
</dbReference>
<protein>
    <submittedName>
        <fullName evidence="2">NAD-dependent epimerase</fullName>
    </submittedName>
</protein>
<evidence type="ECO:0000259" key="1">
    <source>
        <dbReference type="Pfam" id="PF01370"/>
    </source>
</evidence>
<name>A0A8J3SHJ0_9ACTN</name>
<feature type="domain" description="NAD-dependent epimerase/dehydratase" evidence="1">
    <location>
        <begin position="1"/>
        <end position="216"/>
    </location>
</feature>
<dbReference type="Proteomes" id="UP000619788">
    <property type="component" value="Unassembled WGS sequence"/>
</dbReference>
<reference evidence="2 3" key="1">
    <citation type="submission" date="2021-01" db="EMBL/GenBank/DDBJ databases">
        <title>Whole genome shotgun sequence of Planobispora siamensis NBRC 107568.</title>
        <authorList>
            <person name="Komaki H."/>
            <person name="Tamura T."/>
        </authorList>
    </citation>
    <scope>NUCLEOTIDE SEQUENCE [LARGE SCALE GENOMIC DNA]</scope>
    <source>
        <strain evidence="2 3">NBRC 107568</strain>
    </source>
</reference>
<dbReference type="AlphaFoldDB" id="A0A8J3SHJ0"/>
<comment type="caution">
    <text evidence="2">The sequence shown here is derived from an EMBL/GenBank/DDBJ whole genome shotgun (WGS) entry which is preliminary data.</text>
</comment>
<evidence type="ECO:0000313" key="3">
    <source>
        <dbReference type="Proteomes" id="UP000619788"/>
    </source>
</evidence>
<dbReference type="PANTHER" id="PTHR43245:SF24">
    <property type="entry name" value="DEHYDROGENASE"/>
    <property type="match status" value="1"/>
</dbReference>
<dbReference type="Pfam" id="PF01370">
    <property type="entry name" value="Epimerase"/>
    <property type="match status" value="1"/>
</dbReference>
<dbReference type="PANTHER" id="PTHR43245">
    <property type="entry name" value="BIFUNCTIONAL POLYMYXIN RESISTANCE PROTEIN ARNA"/>
    <property type="match status" value="1"/>
</dbReference>
<gene>
    <name evidence="2" type="ORF">Psi01_37020</name>
</gene>
<evidence type="ECO:0000313" key="2">
    <source>
        <dbReference type="EMBL" id="GIH93072.1"/>
    </source>
</evidence>
<accession>A0A8J3SHJ0</accession>
<dbReference type="InterPro" id="IPR050177">
    <property type="entry name" value="Lipid_A_modif_metabolic_enz"/>
</dbReference>
<dbReference type="InterPro" id="IPR001509">
    <property type="entry name" value="Epimerase_deHydtase"/>
</dbReference>
<organism evidence="2 3">
    <name type="scientific">Planobispora siamensis</name>
    <dbReference type="NCBI Taxonomy" id="936338"/>
    <lineage>
        <taxon>Bacteria</taxon>
        <taxon>Bacillati</taxon>
        <taxon>Actinomycetota</taxon>
        <taxon>Actinomycetes</taxon>
        <taxon>Streptosporangiales</taxon>
        <taxon>Streptosporangiaceae</taxon>
        <taxon>Planobispora</taxon>
    </lineage>
</organism>
<sequence>MTGASGFVGGAVCREARVRGWEVHAFGRRAQVDPGHVGGAPYRSWDLLGRWPERPEVDAVVHCAGSVTDWGRPAEIWAANVAGTRNAVRAFTGARFVHVSTASVYDPFRPTVMATEDQAPVTRYVNAYGASKAAAEGAAARAPGGAVVLRPHAVYGRGDTTLLPRVLGAVRGGRLLAVGDGRQRISLTSVGNLVRACLLAAAAPATGAPLRGVFNVTDAEPVVLDDALRAILKERDIAATPYYLPLRLVEPAAAVTETAFRLLGRADPPRLTRYAAGHLAVERTLDITAAREVLGYRPEATSFAGAAGW</sequence>
<dbReference type="InterPro" id="IPR036291">
    <property type="entry name" value="NAD(P)-bd_dom_sf"/>
</dbReference>